<dbReference type="Pfam" id="PF18962">
    <property type="entry name" value="Por_Secre_tail"/>
    <property type="match status" value="1"/>
</dbReference>
<evidence type="ECO:0000313" key="3">
    <source>
        <dbReference type="EMBL" id="TXC78819.1"/>
    </source>
</evidence>
<accession>A0A5C6V0W6</accession>
<organism evidence="3 4">
    <name type="scientific">Luteibaculum oceani</name>
    <dbReference type="NCBI Taxonomy" id="1294296"/>
    <lineage>
        <taxon>Bacteria</taxon>
        <taxon>Pseudomonadati</taxon>
        <taxon>Bacteroidota</taxon>
        <taxon>Flavobacteriia</taxon>
        <taxon>Flavobacteriales</taxon>
        <taxon>Luteibaculaceae</taxon>
        <taxon>Luteibaculum</taxon>
    </lineage>
</organism>
<comment type="caution">
    <text evidence="3">The sequence shown here is derived from an EMBL/GenBank/DDBJ whole genome shotgun (WGS) entry which is preliminary data.</text>
</comment>
<dbReference type="InterPro" id="IPR026444">
    <property type="entry name" value="Secre_tail"/>
</dbReference>
<dbReference type="OrthoDB" id="5377264at2"/>
<evidence type="ECO:0000313" key="4">
    <source>
        <dbReference type="Proteomes" id="UP000321168"/>
    </source>
</evidence>
<keyword evidence="4" id="KW-1185">Reference proteome</keyword>
<proteinExistence type="predicted"/>
<reference evidence="3 4" key="1">
    <citation type="submission" date="2019-08" db="EMBL/GenBank/DDBJ databases">
        <title>Genome of Luteibaculum oceani JCM 18817.</title>
        <authorList>
            <person name="Bowman J.P."/>
        </authorList>
    </citation>
    <scope>NUCLEOTIDE SEQUENCE [LARGE SCALE GENOMIC DNA]</scope>
    <source>
        <strain evidence="3 4">JCM 18817</strain>
    </source>
</reference>
<evidence type="ECO:0000259" key="2">
    <source>
        <dbReference type="Pfam" id="PF18962"/>
    </source>
</evidence>
<gene>
    <name evidence="3" type="ORF">FRX97_06300</name>
</gene>
<dbReference type="EMBL" id="VORB01000005">
    <property type="protein sequence ID" value="TXC78819.1"/>
    <property type="molecule type" value="Genomic_DNA"/>
</dbReference>
<protein>
    <submittedName>
        <fullName evidence="3">T9SS type A sorting domain-containing protein</fullName>
    </submittedName>
</protein>
<sequence>MFSISRGLWVGFFFRKNFVKLKRLFPYLFALISHVVYSQDSEIVKEGNHWVSSYVEEDASSSTRCGGIEEFYFQGDSVIGDSTYAILWVKVWNEYCSGPNSNYNHSYDNPVPEIFGFYYENKVEKKIYMVPNDHASDYCDEGLILVWDELLEVGDTSTTYKSSYGCVRFRVDSIVVSTDSLAPRKKYFISSADNHFVINPNTFFTEGIGPTNEFGGGVFLGFNTYIPDHNRQYFLDCFYQDSVKIVGGDCILDMTTNIEDFDNLIDVVVYPNPAREMVGVQVNGTFDLKVINIHGALIYKEDDINSNLEIDTKSFTNGIYFLIIIQEGLNEIITKKIVVDK</sequence>
<dbReference type="AlphaFoldDB" id="A0A5C6V0W6"/>
<keyword evidence="1" id="KW-0732">Signal</keyword>
<dbReference type="Proteomes" id="UP000321168">
    <property type="component" value="Unassembled WGS sequence"/>
</dbReference>
<feature type="domain" description="Secretion system C-terminal sorting" evidence="2">
    <location>
        <begin position="269"/>
        <end position="339"/>
    </location>
</feature>
<name>A0A5C6V0W6_9FLAO</name>
<dbReference type="NCBIfam" id="TIGR04183">
    <property type="entry name" value="Por_Secre_tail"/>
    <property type="match status" value="1"/>
</dbReference>
<evidence type="ECO:0000256" key="1">
    <source>
        <dbReference type="ARBA" id="ARBA00022729"/>
    </source>
</evidence>